<sequence length="102" mass="11619">MNILNKLKVDRFGGLYFSFGIILIITFIYLVFPPSGLPDALTCESMDKFLEDDMLGKIELTKNDKQTLLEGMDWCMAKGYEVKPLTGLTDYQTQPYRIGEVP</sequence>
<evidence type="ECO:0000313" key="2">
    <source>
        <dbReference type="EMBL" id="DBA52249.1"/>
    </source>
</evidence>
<keyword evidence="1" id="KW-0812">Transmembrane</keyword>
<feature type="transmembrane region" description="Helical" evidence="1">
    <location>
        <begin position="12"/>
        <end position="32"/>
    </location>
</feature>
<keyword evidence="1" id="KW-1133">Transmembrane helix</keyword>
<reference evidence="2" key="2">
    <citation type="submission" date="2024-03" db="EMBL/GenBank/DDBJ databases">
        <authorList>
            <person name="Ni Y."/>
            <person name="Xu T."/>
            <person name="Yan S."/>
            <person name="Chen L."/>
            <person name="Wang Y."/>
        </authorList>
    </citation>
    <scope>NUCLEOTIDE SEQUENCE</scope>
    <source>
        <strain evidence="2">NYM1</strain>
    </source>
</reference>
<name>A0AAT9JA50_9VIRU</name>
<dbReference type="EMBL" id="BK067792">
    <property type="protein sequence ID" value="DBA52249.1"/>
    <property type="molecule type" value="Genomic_DNA"/>
</dbReference>
<evidence type="ECO:0000256" key="1">
    <source>
        <dbReference type="SAM" id="Phobius"/>
    </source>
</evidence>
<organism evidence="2">
    <name type="scientific">Nitrosopumilaceae spindle-shaped virus</name>
    <dbReference type="NCBI Taxonomy" id="3065433"/>
    <lineage>
        <taxon>Viruses</taxon>
    </lineage>
</organism>
<keyword evidence="1" id="KW-0472">Membrane</keyword>
<accession>A0AAT9JA50</accession>
<proteinExistence type="predicted"/>
<reference evidence="2" key="1">
    <citation type="journal article" date="2024" name="Environ. Microbiol. Rep.">
        <title>Hiding in plain sight: The discovery of complete genomes of 11 hypothetical spindle-shaped viruses that putatively infect mesophilic ammonia-oxidizing archaea.</title>
        <authorList>
            <person name="Ni Y."/>
            <person name="Xu T."/>
            <person name="Yan S."/>
            <person name="Chen L."/>
            <person name="Wang Y."/>
        </authorList>
    </citation>
    <scope>NUCLEOTIDE SEQUENCE</scope>
    <source>
        <strain evidence="2">NYM1</strain>
    </source>
</reference>
<protein>
    <submittedName>
        <fullName evidence="2">ORF42</fullName>
    </submittedName>
</protein>